<dbReference type="PRINTS" id="PR01210">
    <property type="entry name" value="GGTRANSPTASE"/>
</dbReference>
<dbReference type="InterPro" id="IPR043138">
    <property type="entry name" value="GGT_lsub"/>
</dbReference>
<keyword evidence="10" id="KW-1185">Reference proteome</keyword>
<evidence type="ECO:0000313" key="9">
    <source>
        <dbReference type="EMBL" id="MBB3168124.1"/>
    </source>
</evidence>
<name>A0A839UJ53_9GAMM</name>
<evidence type="ECO:0000256" key="1">
    <source>
        <dbReference type="ARBA" id="ARBA00001049"/>
    </source>
</evidence>
<feature type="binding site" evidence="6">
    <location>
        <begin position="448"/>
        <end position="449"/>
    </location>
    <ligand>
        <name>L-glutamate</name>
        <dbReference type="ChEBI" id="CHEBI:29985"/>
    </ligand>
</feature>
<dbReference type="AlphaFoldDB" id="A0A839UJ53"/>
<dbReference type="EC" id="3.4.19.13" evidence="7"/>
<dbReference type="UniPathway" id="UPA00204"/>
<organism evidence="9 10">
    <name type="scientific">Simiduia aestuariiviva</name>
    <dbReference type="NCBI Taxonomy" id="1510459"/>
    <lineage>
        <taxon>Bacteria</taxon>
        <taxon>Pseudomonadati</taxon>
        <taxon>Pseudomonadota</taxon>
        <taxon>Gammaproteobacteria</taxon>
        <taxon>Cellvibrionales</taxon>
        <taxon>Cellvibrionaceae</taxon>
        <taxon>Simiduia</taxon>
    </lineage>
</organism>
<dbReference type="InterPro" id="IPR051792">
    <property type="entry name" value="GGT_bact"/>
</dbReference>
<evidence type="ECO:0000256" key="4">
    <source>
        <dbReference type="ARBA" id="ARBA00047417"/>
    </source>
</evidence>
<evidence type="ECO:0000256" key="7">
    <source>
        <dbReference type="RuleBase" id="RU368036"/>
    </source>
</evidence>
<evidence type="ECO:0000256" key="2">
    <source>
        <dbReference type="ARBA" id="ARBA00001089"/>
    </source>
</evidence>
<dbReference type="GO" id="GO:0006751">
    <property type="term" value="P:glutathione catabolic process"/>
    <property type="evidence" value="ECO:0007669"/>
    <property type="project" value="UniProtKB-UniRule"/>
</dbReference>
<comment type="pathway">
    <text evidence="7">Sulfur metabolism; glutathione metabolism.</text>
</comment>
<keyword evidence="7" id="KW-0865">Zymogen</keyword>
<dbReference type="EC" id="2.3.2.2" evidence="7"/>
<keyword evidence="3 7" id="KW-0012">Acyltransferase</keyword>
<comment type="PTM">
    <text evidence="7">Cleaved by autocatalysis into a large and a small subunit.</text>
</comment>
<keyword evidence="7 9" id="KW-0378">Hydrolase</keyword>
<dbReference type="RefSeq" id="WP_183909559.1">
    <property type="nucleotide sequence ID" value="NZ_JACHXZ010000002.1"/>
</dbReference>
<dbReference type="GO" id="GO:0103068">
    <property type="term" value="F:leukotriene C4 gamma-glutamyl transferase activity"/>
    <property type="evidence" value="ECO:0007669"/>
    <property type="project" value="UniProtKB-EC"/>
</dbReference>
<feature type="binding site" evidence="6">
    <location>
        <begin position="395"/>
        <end position="397"/>
    </location>
    <ligand>
        <name>L-glutamate</name>
        <dbReference type="ChEBI" id="CHEBI:29985"/>
    </ligand>
</feature>
<evidence type="ECO:0000313" key="10">
    <source>
        <dbReference type="Proteomes" id="UP000559987"/>
    </source>
</evidence>
<keyword evidence="7" id="KW-0317">Glutathione biosynthesis</keyword>
<dbReference type="Pfam" id="PF01019">
    <property type="entry name" value="G_glu_transpept"/>
    <property type="match status" value="1"/>
</dbReference>
<dbReference type="Proteomes" id="UP000559987">
    <property type="component" value="Unassembled WGS sequence"/>
</dbReference>
<evidence type="ECO:0000256" key="5">
    <source>
        <dbReference type="PIRSR" id="PIRSR600101-1"/>
    </source>
</evidence>
<comment type="caution">
    <text evidence="9">The sequence shown here is derived from an EMBL/GenBank/DDBJ whole genome shotgun (WGS) entry which is preliminary data.</text>
</comment>
<gene>
    <name evidence="9" type="ORF">FHS30_001308</name>
</gene>
<dbReference type="InterPro" id="IPR000101">
    <property type="entry name" value="GGT_peptidase"/>
</dbReference>
<evidence type="ECO:0000256" key="8">
    <source>
        <dbReference type="SAM" id="SignalP"/>
    </source>
</evidence>
<comment type="similarity">
    <text evidence="7">Belongs to the gamma-glutamyltransferase family.</text>
</comment>
<dbReference type="PANTHER" id="PTHR43199">
    <property type="entry name" value="GLUTATHIONE HYDROLASE"/>
    <property type="match status" value="1"/>
</dbReference>
<keyword evidence="7 9" id="KW-0808">Transferase</keyword>
<feature type="binding site" evidence="6">
    <location>
        <position position="419"/>
    </location>
    <ligand>
        <name>L-glutamate</name>
        <dbReference type="ChEBI" id="CHEBI:29985"/>
    </ligand>
</feature>
<dbReference type="GO" id="GO:0036374">
    <property type="term" value="F:glutathione hydrolase activity"/>
    <property type="evidence" value="ECO:0007669"/>
    <property type="project" value="UniProtKB-UniRule"/>
</dbReference>
<evidence type="ECO:0000256" key="3">
    <source>
        <dbReference type="ARBA" id="ARBA00023315"/>
    </source>
</evidence>
<protein>
    <recommendedName>
        <fullName evidence="7">Glutathione hydrolase proenzyme</fullName>
        <ecNumber evidence="7">2.3.2.2</ecNumber>
        <ecNumber evidence="7">3.4.19.13</ecNumber>
    </recommendedName>
    <component>
        <recommendedName>
            <fullName evidence="7">Glutathione hydrolase large chain</fullName>
        </recommendedName>
    </component>
    <component>
        <recommendedName>
            <fullName evidence="7">Glutathione hydrolase small chain</fullName>
        </recommendedName>
    </component>
</protein>
<feature type="binding site" evidence="6">
    <location>
        <position position="102"/>
    </location>
    <ligand>
        <name>L-glutamate</name>
        <dbReference type="ChEBI" id="CHEBI:29985"/>
    </ligand>
</feature>
<dbReference type="Gene3D" id="3.60.20.40">
    <property type="match status" value="1"/>
</dbReference>
<accession>A0A839UJ53</accession>
<comment type="catalytic activity">
    <reaction evidence="1 7">
        <text>an S-substituted glutathione + H2O = an S-substituted L-cysteinylglycine + L-glutamate</text>
        <dbReference type="Rhea" id="RHEA:59468"/>
        <dbReference type="ChEBI" id="CHEBI:15377"/>
        <dbReference type="ChEBI" id="CHEBI:29985"/>
        <dbReference type="ChEBI" id="CHEBI:90779"/>
        <dbReference type="ChEBI" id="CHEBI:143103"/>
        <dbReference type="EC" id="3.4.19.13"/>
    </reaction>
</comment>
<feature type="active site" description="Nucleophile" evidence="5">
    <location>
        <position position="377"/>
    </location>
</feature>
<feature type="signal peptide" evidence="8">
    <location>
        <begin position="1"/>
        <end position="23"/>
    </location>
</feature>
<reference evidence="9 10" key="1">
    <citation type="submission" date="2020-08" db="EMBL/GenBank/DDBJ databases">
        <title>Genomic Encyclopedia of Type Strains, Phase III (KMG-III): the genomes of soil and plant-associated and newly described type strains.</title>
        <authorList>
            <person name="Whitman W."/>
        </authorList>
    </citation>
    <scope>NUCLEOTIDE SEQUENCE [LARGE SCALE GENOMIC DNA]</scope>
    <source>
        <strain evidence="9 10">CECT 8571</strain>
    </source>
</reference>
<dbReference type="Gene3D" id="1.10.246.130">
    <property type="match status" value="1"/>
</dbReference>
<keyword evidence="8" id="KW-0732">Signal</keyword>
<comment type="subunit">
    <text evidence="7">This enzyme consists of two polypeptide chains, which are synthesized in precursor form from a single polypeptide.</text>
</comment>
<dbReference type="GO" id="GO:0006750">
    <property type="term" value="P:glutathione biosynthetic process"/>
    <property type="evidence" value="ECO:0007669"/>
    <property type="project" value="UniProtKB-KW"/>
</dbReference>
<dbReference type="PANTHER" id="PTHR43199:SF6">
    <property type="entry name" value="GLUTATHIONE HYDROLASE PROENZYME"/>
    <property type="match status" value="1"/>
</dbReference>
<dbReference type="EMBL" id="JACHXZ010000002">
    <property type="protein sequence ID" value="MBB3168124.1"/>
    <property type="molecule type" value="Genomic_DNA"/>
</dbReference>
<comment type="catalytic activity">
    <reaction evidence="4 7">
        <text>an N-terminal (5-L-glutamyl)-[peptide] + an alpha-amino acid = 5-L-glutamyl amino acid + an N-terminal L-alpha-aminoacyl-[peptide]</text>
        <dbReference type="Rhea" id="RHEA:23904"/>
        <dbReference type="Rhea" id="RHEA-COMP:9780"/>
        <dbReference type="Rhea" id="RHEA-COMP:9795"/>
        <dbReference type="ChEBI" id="CHEBI:77644"/>
        <dbReference type="ChEBI" id="CHEBI:78597"/>
        <dbReference type="ChEBI" id="CHEBI:78599"/>
        <dbReference type="ChEBI" id="CHEBI:78608"/>
        <dbReference type="EC" id="2.3.2.2"/>
    </reaction>
</comment>
<proteinExistence type="inferred from homology"/>
<sequence length="563" mass="59319">MKQVLNRLLFAGALLALVSHVSAQTDAPPYAQAVDAGAVATVHPLATQAGMNALAEGGNAVDAAVAAAITLGVVDSHNSGIGGGAFVLIRTAKGELFAIDGRETAPMAAHRDMFVIEGVADTRLSQMGPLAAGVPGSVAAYELAMQKAGALPYAKVLLPAASLAEQGFAIDRIFAGRLARSAERLAQFPGSAEILLDPEGNPWPKGHTLAQRDLANTLRAIAKEGSGYFYKGAFAKSVGDWMAANGGVLTAKDFADYSVVERKPITTSYRGYTLVGFPPPSSGGVHTAQILGMLEAFDLKSLNDGDRYHVIGEAMKLAFADRAYWLGDPAFTKVPKGLVQSDYIGRQAARINMDSVLDVTGPGTPKDVDVDLFAKHTTHIAAADKWGNWVAITTTVNTDFGSKVIVPGTGVVLNNQMDDFSVQPGVPNVYGLVGTEANSVQPGKRPLSSMTPTIILKGDQPVMTVGAAGGPTIITQVVQAIVNHLDLGMPLDDALAKTRIHQQWRPDMLFIEANMPAGTRQILLNKGHKLKEMGPYGSTQAIAWVDGKWVAVSEPRLAARNKD</sequence>
<evidence type="ECO:0000256" key="6">
    <source>
        <dbReference type="PIRSR" id="PIRSR600101-2"/>
    </source>
</evidence>
<feature type="binding site" evidence="6">
    <location>
        <position position="470"/>
    </location>
    <ligand>
        <name>L-glutamate</name>
        <dbReference type="ChEBI" id="CHEBI:29985"/>
    </ligand>
</feature>
<dbReference type="NCBIfam" id="TIGR00066">
    <property type="entry name" value="g_glut_trans"/>
    <property type="match status" value="1"/>
</dbReference>
<feature type="chain" id="PRO_5032435043" description="Glutathione hydrolase proenzyme" evidence="8">
    <location>
        <begin position="24"/>
        <end position="563"/>
    </location>
</feature>
<dbReference type="InterPro" id="IPR043137">
    <property type="entry name" value="GGT_ssub_C"/>
</dbReference>
<comment type="catalytic activity">
    <reaction evidence="2 7">
        <text>glutathione + H2O = L-cysteinylglycine + L-glutamate</text>
        <dbReference type="Rhea" id="RHEA:28807"/>
        <dbReference type="ChEBI" id="CHEBI:15377"/>
        <dbReference type="ChEBI" id="CHEBI:29985"/>
        <dbReference type="ChEBI" id="CHEBI:57925"/>
        <dbReference type="ChEBI" id="CHEBI:61694"/>
        <dbReference type="EC" id="3.4.19.13"/>
    </reaction>
</comment>
<dbReference type="InterPro" id="IPR029055">
    <property type="entry name" value="Ntn_hydrolases_N"/>
</dbReference>
<dbReference type="SUPFAM" id="SSF56235">
    <property type="entry name" value="N-terminal nucleophile aminohydrolases (Ntn hydrolases)"/>
    <property type="match status" value="1"/>
</dbReference>